<dbReference type="InterPro" id="IPR013126">
    <property type="entry name" value="Hsp_70_fam"/>
</dbReference>
<organism evidence="4 5">
    <name type="scientific">Lactuca virosa</name>
    <dbReference type="NCBI Taxonomy" id="75947"/>
    <lineage>
        <taxon>Eukaryota</taxon>
        <taxon>Viridiplantae</taxon>
        <taxon>Streptophyta</taxon>
        <taxon>Embryophyta</taxon>
        <taxon>Tracheophyta</taxon>
        <taxon>Spermatophyta</taxon>
        <taxon>Magnoliopsida</taxon>
        <taxon>eudicotyledons</taxon>
        <taxon>Gunneridae</taxon>
        <taxon>Pentapetalae</taxon>
        <taxon>asterids</taxon>
        <taxon>campanulids</taxon>
        <taxon>Asterales</taxon>
        <taxon>Asteraceae</taxon>
        <taxon>Cichorioideae</taxon>
        <taxon>Cichorieae</taxon>
        <taxon>Lactucinae</taxon>
        <taxon>Lactuca</taxon>
    </lineage>
</organism>
<reference evidence="4 5" key="1">
    <citation type="submission" date="2022-01" db="EMBL/GenBank/DDBJ databases">
        <authorList>
            <person name="Xiong W."/>
            <person name="Schranz E."/>
        </authorList>
    </citation>
    <scope>NUCLEOTIDE SEQUENCE [LARGE SCALE GENOMIC DNA]</scope>
</reference>
<comment type="caution">
    <text evidence="4">The sequence shown here is derived from an EMBL/GenBank/DDBJ whole genome shotgun (WGS) entry which is preliminary data.</text>
</comment>
<dbReference type="SUPFAM" id="SSF100920">
    <property type="entry name" value="Heat shock protein 70kD (HSP70), peptide-binding domain"/>
    <property type="match status" value="1"/>
</dbReference>
<dbReference type="FunFam" id="3.30.420.40:FF:000026">
    <property type="entry name" value="Heat shock protein 70"/>
    <property type="match status" value="1"/>
</dbReference>
<evidence type="ECO:0000256" key="3">
    <source>
        <dbReference type="RuleBase" id="RU003322"/>
    </source>
</evidence>
<accession>A0AAU9N5B4</accession>
<dbReference type="EMBL" id="CAKMRJ010004445">
    <property type="protein sequence ID" value="CAH1435548.1"/>
    <property type="molecule type" value="Genomic_DNA"/>
</dbReference>
<dbReference type="Gene3D" id="2.60.34.10">
    <property type="entry name" value="Substrate Binding Domain Of DNAk, Chain A, domain 1"/>
    <property type="match status" value="1"/>
</dbReference>
<dbReference type="PROSITE" id="PS00329">
    <property type="entry name" value="HSP70_2"/>
    <property type="match status" value="1"/>
</dbReference>
<dbReference type="Pfam" id="PF00012">
    <property type="entry name" value="HSP70"/>
    <property type="match status" value="1"/>
</dbReference>
<gene>
    <name evidence="4" type="ORF">LVIROSA_LOCUS21982</name>
</gene>
<dbReference type="GO" id="GO:0140662">
    <property type="term" value="F:ATP-dependent protein folding chaperone"/>
    <property type="evidence" value="ECO:0007669"/>
    <property type="project" value="InterPro"/>
</dbReference>
<dbReference type="Proteomes" id="UP001157418">
    <property type="component" value="Unassembled WGS sequence"/>
</dbReference>
<keyword evidence="1 3" id="KW-0547">Nucleotide-binding</keyword>
<evidence type="ECO:0000313" key="4">
    <source>
        <dbReference type="EMBL" id="CAH1435548.1"/>
    </source>
</evidence>
<comment type="similarity">
    <text evidence="3">Belongs to the heat shock protein 70 family.</text>
</comment>
<dbReference type="PROSITE" id="PS00297">
    <property type="entry name" value="HSP70_1"/>
    <property type="match status" value="1"/>
</dbReference>
<dbReference type="InterPro" id="IPR043129">
    <property type="entry name" value="ATPase_NBD"/>
</dbReference>
<dbReference type="AlphaFoldDB" id="A0AAU9N5B4"/>
<dbReference type="SUPFAM" id="SSF53067">
    <property type="entry name" value="Actin-like ATPase domain"/>
    <property type="match status" value="2"/>
</dbReference>
<sequence>MSLKMSTKAERNAIGIDLGTTYSCVAVWFDKHNRIEIIPNEQGNKITPSCVAWNETEFLVGEAAKNQISRNPKNTVFDVKRLMGSQFSETRVQNDIRSWPFKVVEGSDDKPMLVIENGEEIKKLSPEEISSMILKRLKESAEAFIGTTCTDAVITVPAYFSDRQRQATKDAATLAGLNVMRLISEPTAAAIAYGIDKSADKNRQEKNVLVFDLGGGTFDVSLLNISKAGNISVKAVGGDTHLGGEDFDNLMVNYCVQLFMKKEKDMSKNARAMVKLKVACEKAKRDLSSTTLTSIEIDSLHEGIDFCMKFTRAKFEELNAAFFKMCIKHVENCLRDGNMHKKDVDDVVIVGGSTRIPKVQQMLMDFFDSKPLCKSINADEAIAYGAAVLAANLGGNGNESVRGLILQDVTPLSLGIESDWIEMSVVIPRNTPIPTIKQRSYKTLLDNQVIMKIAIYQGESKKAKENIFLGSFVLPGIPPAPAREQKVKVCFNIDANGILNVSAEVKSTGHTKSIRIEKWNFL</sequence>
<dbReference type="FunFam" id="3.30.30.30:FF:000001">
    <property type="entry name" value="heat shock 70 kDa protein-like"/>
    <property type="match status" value="1"/>
</dbReference>
<dbReference type="InterPro" id="IPR018181">
    <property type="entry name" value="Heat_shock_70_CS"/>
</dbReference>
<name>A0AAU9N5B4_9ASTR</name>
<dbReference type="Gene3D" id="3.30.30.30">
    <property type="match status" value="1"/>
</dbReference>
<evidence type="ECO:0000313" key="5">
    <source>
        <dbReference type="Proteomes" id="UP001157418"/>
    </source>
</evidence>
<dbReference type="Gene3D" id="3.90.640.10">
    <property type="entry name" value="Actin, Chain A, domain 4"/>
    <property type="match status" value="1"/>
</dbReference>
<keyword evidence="2 3" id="KW-0067">ATP-binding</keyword>
<dbReference type="CDD" id="cd24028">
    <property type="entry name" value="ASKHA_NBD_HSP70_HSPA1-like"/>
    <property type="match status" value="1"/>
</dbReference>
<protein>
    <recommendedName>
        <fullName evidence="6">Heat shock protein 70</fullName>
    </recommendedName>
</protein>
<dbReference type="FunFam" id="3.90.640.10:FF:000002">
    <property type="entry name" value="Heat shock 70 kDa"/>
    <property type="match status" value="1"/>
</dbReference>
<dbReference type="PANTHER" id="PTHR19375">
    <property type="entry name" value="HEAT SHOCK PROTEIN 70KDA"/>
    <property type="match status" value="1"/>
</dbReference>
<dbReference type="InterPro" id="IPR029047">
    <property type="entry name" value="HSP70_peptide-bd_sf"/>
</dbReference>
<dbReference type="PRINTS" id="PR00301">
    <property type="entry name" value="HEATSHOCK70"/>
</dbReference>
<proteinExistence type="inferred from homology"/>
<dbReference type="PROSITE" id="PS01036">
    <property type="entry name" value="HSP70_3"/>
    <property type="match status" value="1"/>
</dbReference>
<evidence type="ECO:0000256" key="2">
    <source>
        <dbReference type="ARBA" id="ARBA00022840"/>
    </source>
</evidence>
<evidence type="ECO:0000256" key="1">
    <source>
        <dbReference type="ARBA" id="ARBA00022741"/>
    </source>
</evidence>
<dbReference type="GO" id="GO:0005524">
    <property type="term" value="F:ATP binding"/>
    <property type="evidence" value="ECO:0007669"/>
    <property type="project" value="UniProtKB-KW"/>
</dbReference>
<keyword evidence="5" id="KW-1185">Reference proteome</keyword>
<evidence type="ECO:0008006" key="6">
    <source>
        <dbReference type="Google" id="ProtNLM"/>
    </source>
</evidence>
<dbReference type="Gene3D" id="3.30.420.40">
    <property type="match status" value="2"/>
</dbReference>